<name>A0AAN7M8M8_TRANT</name>
<dbReference type="GO" id="GO:0004497">
    <property type="term" value="F:monooxygenase activity"/>
    <property type="evidence" value="ECO:0007669"/>
    <property type="project" value="InterPro"/>
</dbReference>
<dbReference type="SUPFAM" id="SSF48264">
    <property type="entry name" value="Cytochrome P450"/>
    <property type="match status" value="1"/>
</dbReference>
<dbReference type="PANTHER" id="PTHR24299">
    <property type="entry name" value="CYTOCHROME P450 FAMILY 1"/>
    <property type="match status" value="1"/>
</dbReference>
<sequence length="163" mass="18007">MSVKLRCVRLVVISSAPAAREVMQKHDLTFSDRNISSGSGPPTTSSIRSYGCLSPRSGGAFGGSVVDLLGHVRQCTRTGQPIDIRQEVFSTALNVLSNTFFSVDLAKSDTAREFKSLIRDFLIAPAEPNLSDFFLVHRHMDIQGIRGRMSTYNKRFLEIITGR</sequence>
<accession>A0AAN7M8M8</accession>
<gene>
    <name evidence="1" type="ORF">SAY86_032123</name>
</gene>
<dbReference type="InterPro" id="IPR036396">
    <property type="entry name" value="Cyt_P450_sf"/>
</dbReference>
<comment type="caution">
    <text evidence="1">The sequence shown here is derived from an EMBL/GenBank/DDBJ whole genome shotgun (WGS) entry which is preliminary data.</text>
</comment>
<dbReference type="AlphaFoldDB" id="A0AAN7M8M8"/>
<reference evidence="1 2" key="1">
    <citation type="journal article" date="2023" name="Hortic Res">
        <title>Pangenome of water caltrop reveals structural variations and asymmetric subgenome divergence after allopolyploidization.</title>
        <authorList>
            <person name="Zhang X."/>
            <person name="Chen Y."/>
            <person name="Wang L."/>
            <person name="Yuan Y."/>
            <person name="Fang M."/>
            <person name="Shi L."/>
            <person name="Lu R."/>
            <person name="Comes H.P."/>
            <person name="Ma Y."/>
            <person name="Chen Y."/>
            <person name="Huang G."/>
            <person name="Zhou Y."/>
            <person name="Zheng Z."/>
            <person name="Qiu Y."/>
        </authorList>
    </citation>
    <scope>NUCLEOTIDE SEQUENCE [LARGE SCALE GENOMIC DNA]</scope>
    <source>
        <strain evidence="1">F231</strain>
    </source>
</reference>
<protein>
    <submittedName>
        <fullName evidence="1">Uncharacterized protein</fullName>
    </submittedName>
</protein>
<evidence type="ECO:0000313" key="1">
    <source>
        <dbReference type="EMBL" id="KAK4791710.1"/>
    </source>
</evidence>
<dbReference type="GO" id="GO:0005506">
    <property type="term" value="F:iron ion binding"/>
    <property type="evidence" value="ECO:0007669"/>
    <property type="project" value="InterPro"/>
</dbReference>
<keyword evidence="2" id="KW-1185">Reference proteome</keyword>
<dbReference type="PANTHER" id="PTHR24299:SF59">
    <property type="entry name" value="CYTOCHROME P450 SUPERFAMILY PROTEIN"/>
    <property type="match status" value="1"/>
</dbReference>
<proteinExistence type="predicted"/>
<evidence type="ECO:0000313" key="2">
    <source>
        <dbReference type="Proteomes" id="UP001346149"/>
    </source>
</evidence>
<dbReference type="Proteomes" id="UP001346149">
    <property type="component" value="Unassembled WGS sequence"/>
</dbReference>
<dbReference type="GO" id="GO:0016705">
    <property type="term" value="F:oxidoreductase activity, acting on paired donors, with incorporation or reduction of molecular oxygen"/>
    <property type="evidence" value="ECO:0007669"/>
    <property type="project" value="InterPro"/>
</dbReference>
<dbReference type="EMBL" id="JAXQNO010000009">
    <property type="protein sequence ID" value="KAK4791710.1"/>
    <property type="molecule type" value="Genomic_DNA"/>
</dbReference>
<dbReference type="Gene3D" id="1.10.630.10">
    <property type="entry name" value="Cytochrome P450"/>
    <property type="match status" value="1"/>
</dbReference>
<organism evidence="1 2">
    <name type="scientific">Trapa natans</name>
    <name type="common">Water chestnut</name>
    <dbReference type="NCBI Taxonomy" id="22666"/>
    <lineage>
        <taxon>Eukaryota</taxon>
        <taxon>Viridiplantae</taxon>
        <taxon>Streptophyta</taxon>
        <taxon>Embryophyta</taxon>
        <taxon>Tracheophyta</taxon>
        <taxon>Spermatophyta</taxon>
        <taxon>Magnoliopsida</taxon>
        <taxon>eudicotyledons</taxon>
        <taxon>Gunneridae</taxon>
        <taxon>Pentapetalae</taxon>
        <taxon>rosids</taxon>
        <taxon>malvids</taxon>
        <taxon>Myrtales</taxon>
        <taxon>Lythraceae</taxon>
        <taxon>Trapa</taxon>
    </lineage>
</organism>
<dbReference type="GO" id="GO:0020037">
    <property type="term" value="F:heme binding"/>
    <property type="evidence" value="ECO:0007669"/>
    <property type="project" value="InterPro"/>
</dbReference>